<evidence type="ECO:0000259" key="6">
    <source>
        <dbReference type="PROSITE" id="PS50937"/>
    </source>
</evidence>
<comment type="caution">
    <text evidence="7">The sequence shown here is derived from an EMBL/GenBank/DDBJ whole genome shotgun (WGS) entry which is preliminary data.</text>
</comment>
<dbReference type="Proteomes" id="UP000823886">
    <property type="component" value="Unassembled WGS sequence"/>
</dbReference>
<dbReference type="EMBL" id="DWVZ01000216">
    <property type="protein sequence ID" value="HJC64920.1"/>
    <property type="molecule type" value="Genomic_DNA"/>
</dbReference>
<evidence type="ECO:0000256" key="1">
    <source>
        <dbReference type="ARBA" id="ARBA00022491"/>
    </source>
</evidence>
<evidence type="ECO:0000256" key="2">
    <source>
        <dbReference type="ARBA" id="ARBA00023015"/>
    </source>
</evidence>
<feature type="domain" description="HTH merR-type" evidence="6">
    <location>
        <begin position="1"/>
        <end position="69"/>
    </location>
</feature>
<keyword evidence="1" id="KW-0678">Repressor</keyword>
<dbReference type="Gene3D" id="1.10.1660.10">
    <property type="match status" value="1"/>
</dbReference>
<dbReference type="CDD" id="cd00592">
    <property type="entry name" value="HTH_MerR-like"/>
    <property type="match status" value="1"/>
</dbReference>
<keyword evidence="3" id="KW-0238">DNA-binding</keyword>
<proteinExistence type="predicted"/>
<dbReference type="SMART" id="SM00422">
    <property type="entry name" value="HTH_MERR"/>
    <property type="match status" value="1"/>
</dbReference>
<keyword evidence="5" id="KW-1133">Transmembrane helix</keyword>
<dbReference type="Pfam" id="PF13411">
    <property type="entry name" value="MerR_1"/>
    <property type="match status" value="1"/>
</dbReference>
<name>A0A9D2PTC9_9FIRM</name>
<dbReference type="InterPro" id="IPR009061">
    <property type="entry name" value="DNA-bd_dom_put_sf"/>
</dbReference>
<feature type="transmembrane region" description="Helical" evidence="5">
    <location>
        <begin position="151"/>
        <end position="181"/>
    </location>
</feature>
<dbReference type="GO" id="GO:0003700">
    <property type="term" value="F:DNA-binding transcription factor activity"/>
    <property type="evidence" value="ECO:0007669"/>
    <property type="project" value="InterPro"/>
</dbReference>
<dbReference type="PANTHER" id="PTHR30204">
    <property type="entry name" value="REDOX-CYCLING DRUG-SENSING TRANSCRIPTIONAL ACTIVATOR SOXR"/>
    <property type="match status" value="1"/>
</dbReference>
<dbReference type="PROSITE" id="PS50937">
    <property type="entry name" value="HTH_MERR_2"/>
    <property type="match status" value="1"/>
</dbReference>
<evidence type="ECO:0000313" key="7">
    <source>
        <dbReference type="EMBL" id="HJC64920.1"/>
    </source>
</evidence>
<dbReference type="AlphaFoldDB" id="A0A9D2PTC9"/>
<sequence length="207" mass="23672">MKIGEAAKQTGLSVSNIRFYEKKGLLEPVRDQGSSYRNYTEEDIRRLKLILVYRKMEVPVEQIHGILSGKEDSRQVIRRQEQQLDDRIKELEGAVWLCRRMAEEENPAQIDPDSYLRSIQQEERKGTKFGQITDLLEDFSDYTISGSQGAFLALFGGWAGIAKLLASGVVWAVFVFCFVNACRQEPVYVQSIVFWGGLLAVYTVEFF</sequence>
<protein>
    <submittedName>
        <fullName evidence="7">MerR family transcriptional regulator</fullName>
    </submittedName>
</protein>
<gene>
    <name evidence="7" type="ORF">H9753_15105</name>
</gene>
<dbReference type="SUPFAM" id="SSF46955">
    <property type="entry name" value="Putative DNA-binding domain"/>
    <property type="match status" value="1"/>
</dbReference>
<evidence type="ECO:0000313" key="8">
    <source>
        <dbReference type="Proteomes" id="UP000823886"/>
    </source>
</evidence>
<dbReference type="GO" id="GO:0003677">
    <property type="term" value="F:DNA binding"/>
    <property type="evidence" value="ECO:0007669"/>
    <property type="project" value="UniProtKB-KW"/>
</dbReference>
<keyword evidence="4" id="KW-0804">Transcription</keyword>
<evidence type="ECO:0000256" key="3">
    <source>
        <dbReference type="ARBA" id="ARBA00023125"/>
    </source>
</evidence>
<dbReference type="InterPro" id="IPR047057">
    <property type="entry name" value="MerR_fam"/>
</dbReference>
<organism evidence="7 8">
    <name type="scientific">Candidatus Blautia merdavium</name>
    <dbReference type="NCBI Taxonomy" id="2838494"/>
    <lineage>
        <taxon>Bacteria</taxon>
        <taxon>Bacillati</taxon>
        <taxon>Bacillota</taxon>
        <taxon>Clostridia</taxon>
        <taxon>Lachnospirales</taxon>
        <taxon>Lachnospiraceae</taxon>
        <taxon>Blautia</taxon>
    </lineage>
</organism>
<evidence type="ECO:0000256" key="5">
    <source>
        <dbReference type="SAM" id="Phobius"/>
    </source>
</evidence>
<dbReference type="PROSITE" id="PS00552">
    <property type="entry name" value="HTH_MERR_1"/>
    <property type="match status" value="1"/>
</dbReference>
<dbReference type="InterPro" id="IPR000551">
    <property type="entry name" value="MerR-type_HTH_dom"/>
</dbReference>
<reference evidence="7" key="1">
    <citation type="journal article" date="2021" name="PeerJ">
        <title>Extensive microbial diversity within the chicken gut microbiome revealed by metagenomics and culture.</title>
        <authorList>
            <person name="Gilroy R."/>
            <person name="Ravi A."/>
            <person name="Getino M."/>
            <person name="Pursley I."/>
            <person name="Horton D.L."/>
            <person name="Alikhan N.F."/>
            <person name="Baker D."/>
            <person name="Gharbi K."/>
            <person name="Hall N."/>
            <person name="Watson M."/>
            <person name="Adriaenssens E.M."/>
            <person name="Foster-Nyarko E."/>
            <person name="Jarju S."/>
            <person name="Secka A."/>
            <person name="Antonio M."/>
            <person name="Oren A."/>
            <person name="Chaudhuri R.R."/>
            <person name="La Ragione R."/>
            <person name="Hildebrand F."/>
            <person name="Pallen M.J."/>
        </authorList>
    </citation>
    <scope>NUCLEOTIDE SEQUENCE</scope>
    <source>
        <strain evidence="7">ChiBcec2-3848</strain>
    </source>
</reference>
<keyword evidence="2" id="KW-0805">Transcription regulation</keyword>
<reference evidence="7" key="2">
    <citation type="submission" date="2021-04" db="EMBL/GenBank/DDBJ databases">
        <authorList>
            <person name="Gilroy R."/>
        </authorList>
    </citation>
    <scope>NUCLEOTIDE SEQUENCE</scope>
    <source>
        <strain evidence="7">ChiBcec2-3848</strain>
    </source>
</reference>
<keyword evidence="5" id="KW-0812">Transmembrane</keyword>
<dbReference type="PRINTS" id="PR00040">
    <property type="entry name" value="HTHMERR"/>
</dbReference>
<feature type="transmembrane region" description="Helical" evidence="5">
    <location>
        <begin position="187"/>
        <end position="204"/>
    </location>
</feature>
<accession>A0A9D2PTC9</accession>
<keyword evidence="5" id="KW-0472">Membrane</keyword>
<evidence type="ECO:0000256" key="4">
    <source>
        <dbReference type="ARBA" id="ARBA00023163"/>
    </source>
</evidence>
<dbReference type="PANTHER" id="PTHR30204:SF69">
    <property type="entry name" value="MERR-FAMILY TRANSCRIPTIONAL REGULATOR"/>
    <property type="match status" value="1"/>
</dbReference>